<evidence type="ECO:0000313" key="1">
    <source>
        <dbReference type="EMBL" id="CAG8673291.1"/>
    </source>
</evidence>
<feature type="non-terminal residue" evidence="1">
    <location>
        <position position="1"/>
    </location>
</feature>
<evidence type="ECO:0000313" key="2">
    <source>
        <dbReference type="Proteomes" id="UP000789702"/>
    </source>
</evidence>
<keyword evidence="2" id="KW-1185">Reference proteome</keyword>
<name>A0ACA9NSZ8_9GLOM</name>
<accession>A0ACA9NSZ8</accession>
<reference evidence="1" key="1">
    <citation type="submission" date="2021-06" db="EMBL/GenBank/DDBJ databases">
        <authorList>
            <person name="Kallberg Y."/>
            <person name="Tangrot J."/>
            <person name="Rosling A."/>
        </authorList>
    </citation>
    <scope>NUCLEOTIDE SEQUENCE</scope>
    <source>
        <strain evidence="1">IL203A</strain>
    </source>
</reference>
<protein>
    <submittedName>
        <fullName evidence="1">13329_t:CDS:1</fullName>
    </submittedName>
</protein>
<dbReference type="Proteomes" id="UP000789702">
    <property type="component" value="Unassembled WGS sequence"/>
</dbReference>
<proteinExistence type="predicted"/>
<dbReference type="EMBL" id="CAJVPU010019735">
    <property type="protein sequence ID" value="CAG8673291.1"/>
    <property type="molecule type" value="Genomic_DNA"/>
</dbReference>
<sequence length="50" mass="5965">IEKKWDLEVNKSIVSYILKTSKQKLENTNVNFNGKYYRTVTYPELDLVLK</sequence>
<organism evidence="1 2">
    <name type="scientific">Dentiscutata heterogama</name>
    <dbReference type="NCBI Taxonomy" id="1316150"/>
    <lineage>
        <taxon>Eukaryota</taxon>
        <taxon>Fungi</taxon>
        <taxon>Fungi incertae sedis</taxon>
        <taxon>Mucoromycota</taxon>
        <taxon>Glomeromycotina</taxon>
        <taxon>Glomeromycetes</taxon>
        <taxon>Diversisporales</taxon>
        <taxon>Gigasporaceae</taxon>
        <taxon>Dentiscutata</taxon>
    </lineage>
</organism>
<comment type="caution">
    <text evidence="1">The sequence shown here is derived from an EMBL/GenBank/DDBJ whole genome shotgun (WGS) entry which is preliminary data.</text>
</comment>
<feature type="non-terminal residue" evidence="1">
    <location>
        <position position="50"/>
    </location>
</feature>
<gene>
    <name evidence="1" type="ORF">DHETER_LOCUS10282</name>
</gene>